<dbReference type="STRING" id="526729.SAMN04324258_2899"/>
<dbReference type="InterPro" id="IPR016181">
    <property type="entry name" value="Acyl_CoA_acyltransferase"/>
</dbReference>
<dbReference type="OrthoDB" id="9803233at2"/>
<evidence type="ECO:0000259" key="3">
    <source>
        <dbReference type="PROSITE" id="PS51186"/>
    </source>
</evidence>
<dbReference type="Proteomes" id="UP000189777">
    <property type="component" value="Unassembled WGS sequence"/>
</dbReference>
<dbReference type="PANTHER" id="PTHR43877">
    <property type="entry name" value="AMINOALKYLPHOSPHONATE N-ACETYLTRANSFERASE-RELATED-RELATED"/>
    <property type="match status" value="1"/>
</dbReference>
<accession>A0A1T5L519</accession>
<keyword evidence="5" id="KW-1185">Reference proteome</keyword>
<dbReference type="GO" id="GO:0016747">
    <property type="term" value="F:acyltransferase activity, transferring groups other than amino-acyl groups"/>
    <property type="evidence" value="ECO:0007669"/>
    <property type="project" value="InterPro"/>
</dbReference>
<evidence type="ECO:0000256" key="1">
    <source>
        <dbReference type="ARBA" id="ARBA00022679"/>
    </source>
</evidence>
<name>A0A1T5L519_9MICO</name>
<dbReference type="AlphaFoldDB" id="A0A1T5L519"/>
<dbReference type="PANTHER" id="PTHR43877:SF5">
    <property type="entry name" value="BLL8307 PROTEIN"/>
    <property type="match status" value="1"/>
</dbReference>
<dbReference type="Gene3D" id="3.40.630.30">
    <property type="match status" value="1"/>
</dbReference>
<evidence type="ECO:0000313" key="4">
    <source>
        <dbReference type="EMBL" id="SKC71166.1"/>
    </source>
</evidence>
<dbReference type="RefSeq" id="WP_079575189.1">
    <property type="nucleotide sequence ID" value="NZ_FUZQ01000005.1"/>
</dbReference>
<dbReference type="InterPro" id="IPR050832">
    <property type="entry name" value="Bact_Acetyltransf"/>
</dbReference>
<dbReference type="PROSITE" id="PS51186">
    <property type="entry name" value="GNAT"/>
    <property type="match status" value="1"/>
</dbReference>
<dbReference type="SUPFAM" id="SSF55729">
    <property type="entry name" value="Acyl-CoA N-acyltransferases (Nat)"/>
    <property type="match status" value="1"/>
</dbReference>
<protein>
    <submittedName>
        <fullName evidence="4">Putative acetyltransferase</fullName>
    </submittedName>
</protein>
<feature type="domain" description="N-acetyltransferase" evidence="3">
    <location>
        <begin position="12"/>
        <end position="161"/>
    </location>
</feature>
<sequence>MIIVAPESPAAAEVRALLDEHLADMYATSPAESVHALDLTALLAPTVTFLTARGDDGRLLGCGALSELPPSTGDAAGTVRAGEVKSMRTARPARGRGVAAAVLDRLVGLARERGYASVSLETGPQEFFAPARRLYARHGFVPCGPFGDYAADPCSVFRTLDLTHAGVGPAA</sequence>
<reference evidence="4 5" key="1">
    <citation type="submission" date="2017-02" db="EMBL/GenBank/DDBJ databases">
        <authorList>
            <person name="Peterson S.W."/>
        </authorList>
    </citation>
    <scope>NUCLEOTIDE SEQUENCE [LARGE SCALE GENOMIC DNA]</scope>
    <source>
        <strain evidence="4 5">DSM 21481</strain>
    </source>
</reference>
<keyword evidence="2" id="KW-0012">Acyltransferase</keyword>
<dbReference type="InterPro" id="IPR000182">
    <property type="entry name" value="GNAT_dom"/>
</dbReference>
<evidence type="ECO:0000313" key="5">
    <source>
        <dbReference type="Proteomes" id="UP000189777"/>
    </source>
</evidence>
<keyword evidence="1 4" id="KW-0808">Transferase</keyword>
<organism evidence="4 5">
    <name type="scientific">Krasilnikoviella flava</name>
    <dbReference type="NCBI Taxonomy" id="526729"/>
    <lineage>
        <taxon>Bacteria</taxon>
        <taxon>Bacillati</taxon>
        <taxon>Actinomycetota</taxon>
        <taxon>Actinomycetes</taxon>
        <taxon>Micrococcales</taxon>
        <taxon>Promicromonosporaceae</taxon>
        <taxon>Krasilnikoviella</taxon>
    </lineage>
</organism>
<evidence type="ECO:0000256" key="2">
    <source>
        <dbReference type="ARBA" id="ARBA00023315"/>
    </source>
</evidence>
<dbReference type="Pfam" id="PF00583">
    <property type="entry name" value="Acetyltransf_1"/>
    <property type="match status" value="1"/>
</dbReference>
<dbReference type="CDD" id="cd04301">
    <property type="entry name" value="NAT_SF"/>
    <property type="match status" value="1"/>
</dbReference>
<proteinExistence type="predicted"/>
<dbReference type="EMBL" id="FUZQ01000005">
    <property type="protein sequence ID" value="SKC71166.1"/>
    <property type="molecule type" value="Genomic_DNA"/>
</dbReference>
<gene>
    <name evidence="4" type="ORF">SAMN04324258_2899</name>
</gene>